<feature type="non-terminal residue" evidence="1">
    <location>
        <position position="1"/>
    </location>
</feature>
<gene>
    <name evidence="1" type="ORF">S01H1_53012</name>
</gene>
<proteinExistence type="predicted"/>
<dbReference type="EMBL" id="BARS01034304">
    <property type="protein sequence ID" value="GAG20729.1"/>
    <property type="molecule type" value="Genomic_DNA"/>
</dbReference>
<organism evidence="1">
    <name type="scientific">marine sediment metagenome</name>
    <dbReference type="NCBI Taxonomy" id="412755"/>
    <lineage>
        <taxon>unclassified sequences</taxon>
        <taxon>metagenomes</taxon>
        <taxon>ecological metagenomes</taxon>
    </lineage>
</organism>
<evidence type="ECO:0000313" key="1">
    <source>
        <dbReference type="EMBL" id="GAG20729.1"/>
    </source>
</evidence>
<protein>
    <submittedName>
        <fullName evidence="1">Uncharacterized protein</fullName>
    </submittedName>
</protein>
<dbReference type="AlphaFoldDB" id="X0VQQ0"/>
<accession>X0VQQ0</accession>
<reference evidence="1" key="1">
    <citation type="journal article" date="2014" name="Front. Microbiol.">
        <title>High frequency of phylogenetically diverse reductive dehalogenase-homologous genes in deep subseafloor sedimentary metagenomes.</title>
        <authorList>
            <person name="Kawai M."/>
            <person name="Futagami T."/>
            <person name="Toyoda A."/>
            <person name="Takaki Y."/>
            <person name="Nishi S."/>
            <person name="Hori S."/>
            <person name="Arai W."/>
            <person name="Tsubouchi T."/>
            <person name="Morono Y."/>
            <person name="Uchiyama I."/>
            <person name="Ito T."/>
            <person name="Fujiyama A."/>
            <person name="Inagaki F."/>
            <person name="Takami H."/>
        </authorList>
    </citation>
    <scope>NUCLEOTIDE SEQUENCE</scope>
    <source>
        <strain evidence="1">Expedition CK06-06</strain>
    </source>
</reference>
<comment type="caution">
    <text evidence="1">The sequence shown here is derived from an EMBL/GenBank/DDBJ whole genome shotgun (WGS) entry which is preliminary data.</text>
</comment>
<name>X0VQQ0_9ZZZZ</name>
<feature type="non-terminal residue" evidence="1">
    <location>
        <position position="259"/>
    </location>
</feature>
<sequence length="259" mass="27024">VGSSTGILTVSGDVDMSMNQILTIADATDNSGVPSWGQVQQAISDNSQWDLSGSDIYNNNSGNVGIGTSSPSEALEVSGNIVLWGDLSMNGGQITFIGDANDPSGVPSWGQVKQAIIDGSGGSGGSTHWDLSGSNIYNNNSGNVGIGTTSPAVKLDVSGSVNITENLLEATSTGNDFTASGVTDYNSYFRQTNIIDTMKIPFITYFNGFWKPMVERCNNILSPGAGYWGQGLASPFGPNLIPIAKINMNDSYYPGNVPA</sequence>